<keyword evidence="10" id="KW-0406">Ion transport</keyword>
<evidence type="ECO:0000256" key="6">
    <source>
        <dbReference type="ARBA" id="ARBA00023303"/>
    </source>
</evidence>
<feature type="binding site" evidence="10">
    <location>
        <position position="82"/>
    </location>
    <ligand>
        <name>Na(+)</name>
        <dbReference type="ChEBI" id="CHEBI:29101"/>
        <note>structural</note>
    </ligand>
</feature>
<accession>A0ABN6MJ42</accession>
<feature type="binding site" evidence="10">
    <location>
        <position position="85"/>
    </location>
    <ligand>
        <name>Na(+)</name>
        <dbReference type="ChEBI" id="CHEBI:29101"/>
        <note>structural</note>
    </ligand>
</feature>
<keyword evidence="4 10" id="KW-1133">Transmembrane helix</keyword>
<keyword evidence="10" id="KW-0479">Metal-binding</keyword>
<evidence type="ECO:0000256" key="8">
    <source>
        <dbReference type="ARBA" id="ARBA00035585"/>
    </source>
</evidence>
<evidence type="ECO:0000313" key="11">
    <source>
        <dbReference type="EMBL" id="BDE97268.1"/>
    </source>
</evidence>
<dbReference type="PANTHER" id="PTHR28259">
    <property type="entry name" value="FLUORIDE EXPORT PROTEIN 1-RELATED"/>
    <property type="match status" value="1"/>
</dbReference>
<organism evidence="11 12">
    <name type="scientific">Raoultibacter timonensis</name>
    <dbReference type="NCBI Taxonomy" id="1907662"/>
    <lineage>
        <taxon>Bacteria</taxon>
        <taxon>Bacillati</taxon>
        <taxon>Actinomycetota</taxon>
        <taxon>Coriobacteriia</taxon>
        <taxon>Eggerthellales</taxon>
        <taxon>Eggerthellaceae</taxon>
        <taxon>Raoultibacter</taxon>
    </lineage>
</organism>
<reference evidence="11 12" key="1">
    <citation type="submission" date="2022-01" db="EMBL/GenBank/DDBJ databases">
        <title>Novel bile acid biosynthetic pathways are enriched in the microbiome of centenarians.</title>
        <authorList>
            <person name="Sato Y."/>
            <person name="Atarashi K."/>
            <person name="Plichta R.D."/>
            <person name="Arai Y."/>
            <person name="Sasajima S."/>
            <person name="Kearney M.S."/>
            <person name="Suda W."/>
            <person name="Takeshita K."/>
            <person name="Sasaki T."/>
            <person name="Okamoto S."/>
            <person name="Skelly N.A."/>
            <person name="Okamura Y."/>
            <person name="Vlamakis H."/>
            <person name="Li Y."/>
            <person name="Tanoue T."/>
            <person name="Takei H."/>
            <person name="Nittono H."/>
            <person name="Narushima S."/>
            <person name="Irie J."/>
            <person name="Itoh H."/>
            <person name="Moriya K."/>
            <person name="Sugiura Y."/>
            <person name="Suematsu M."/>
            <person name="Moritoki N."/>
            <person name="Shibata S."/>
            <person name="Littman R.D."/>
            <person name="Fischbach A.M."/>
            <person name="Uwamino Y."/>
            <person name="Inoue T."/>
            <person name="Honda A."/>
            <person name="Hattori M."/>
            <person name="Murai T."/>
            <person name="Xavier J.R."/>
            <person name="Hirose N."/>
            <person name="Honda K."/>
        </authorList>
    </citation>
    <scope>NUCLEOTIDE SEQUENCE [LARGE SCALE GENOMIC DNA]</scope>
    <source>
        <strain evidence="11 12">CE91-St30</strain>
    </source>
</reference>
<evidence type="ECO:0000256" key="4">
    <source>
        <dbReference type="ARBA" id="ARBA00022989"/>
    </source>
</evidence>
<dbReference type="Proteomes" id="UP001320544">
    <property type="component" value="Chromosome"/>
</dbReference>
<keyword evidence="2 10" id="KW-1003">Cell membrane</keyword>
<comment type="catalytic activity">
    <reaction evidence="8">
        <text>fluoride(in) = fluoride(out)</text>
        <dbReference type="Rhea" id="RHEA:76159"/>
        <dbReference type="ChEBI" id="CHEBI:17051"/>
    </reaction>
    <physiologicalReaction direction="left-to-right" evidence="8">
        <dbReference type="Rhea" id="RHEA:76160"/>
    </physiologicalReaction>
</comment>
<dbReference type="PANTHER" id="PTHR28259:SF1">
    <property type="entry name" value="FLUORIDE EXPORT PROTEIN 1-RELATED"/>
    <property type="match status" value="1"/>
</dbReference>
<feature type="transmembrane region" description="Helical" evidence="10">
    <location>
        <begin position="74"/>
        <end position="95"/>
    </location>
</feature>
<evidence type="ECO:0000256" key="7">
    <source>
        <dbReference type="ARBA" id="ARBA00035120"/>
    </source>
</evidence>
<keyword evidence="12" id="KW-1185">Reference proteome</keyword>
<dbReference type="EMBL" id="AP025564">
    <property type="protein sequence ID" value="BDE97268.1"/>
    <property type="molecule type" value="Genomic_DNA"/>
</dbReference>
<evidence type="ECO:0000256" key="10">
    <source>
        <dbReference type="HAMAP-Rule" id="MF_00454"/>
    </source>
</evidence>
<keyword evidence="5 10" id="KW-0472">Membrane</keyword>
<comment type="subcellular location">
    <subcellularLocation>
        <location evidence="1 10">Cell membrane</location>
        <topology evidence="1 10">Multi-pass membrane protein</topology>
    </subcellularLocation>
</comment>
<keyword evidence="10" id="KW-0813">Transport</keyword>
<gene>
    <name evidence="10 11" type="primary">crcB</name>
    <name evidence="10" type="synonym">fluC</name>
    <name evidence="11" type="ORF">CE91St30_26010</name>
</gene>
<dbReference type="HAMAP" id="MF_00454">
    <property type="entry name" value="FluC"/>
    <property type="match status" value="1"/>
</dbReference>
<evidence type="ECO:0000256" key="9">
    <source>
        <dbReference type="ARBA" id="ARBA00049940"/>
    </source>
</evidence>
<dbReference type="InterPro" id="IPR003691">
    <property type="entry name" value="FluC"/>
</dbReference>
<evidence type="ECO:0000256" key="3">
    <source>
        <dbReference type="ARBA" id="ARBA00022692"/>
    </source>
</evidence>
<evidence type="ECO:0000256" key="2">
    <source>
        <dbReference type="ARBA" id="ARBA00022475"/>
    </source>
</evidence>
<sequence>MLFSFLAVAAGGAIGAAGRYGVALATQALIPSEHALAGFPVATIFVNIVGCFVIGFASHFFMQADFPTSGSWKLFCITGILGGFTTFSTFSLESIDLLQSGATGLGALYIGLSLALCLVGVFAGRLLAQIIWKA</sequence>
<proteinExistence type="inferred from homology"/>
<keyword evidence="6 10" id="KW-0407">Ion channel</keyword>
<feature type="transmembrane region" description="Helical" evidence="10">
    <location>
        <begin position="39"/>
        <end position="62"/>
    </location>
</feature>
<evidence type="ECO:0000256" key="5">
    <source>
        <dbReference type="ARBA" id="ARBA00023136"/>
    </source>
</evidence>
<name>A0ABN6MJ42_9ACTN</name>
<keyword evidence="3 10" id="KW-0812">Transmembrane</keyword>
<dbReference type="NCBIfam" id="TIGR00494">
    <property type="entry name" value="crcB"/>
    <property type="match status" value="1"/>
</dbReference>
<comment type="similarity">
    <text evidence="7 10">Belongs to the fluoride channel Fluc/FEX (TC 1.A.43) family.</text>
</comment>
<evidence type="ECO:0000256" key="1">
    <source>
        <dbReference type="ARBA" id="ARBA00004651"/>
    </source>
</evidence>
<keyword evidence="10" id="KW-0915">Sodium</keyword>
<protein>
    <recommendedName>
        <fullName evidence="10">Fluoride-specific ion channel FluC</fullName>
    </recommendedName>
</protein>
<comment type="function">
    <text evidence="9 10">Fluoride-specific ion channel. Important for reducing fluoride concentration in the cell, thus reducing its toxicity.</text>
</comment>
<dbReference type="RefSeq" id="WP_244386477.1">
    <property type="nucleotide sequence ID" value="NZ_AP025564.1"/>
</dbReference>
<comment type="activity regulation">
    <text evidence="10">Na(+) is not transported, but it plays an essential structural role and its presence is essential for fluoride channel function.</text>
</comment>
<evidence type="ECO:0000313" key="12">
    <source>
        <dbReference type="Proteomes" id="UP001320544"/>
    </source>
</evidence>
<feature type="transmembrane region" description="Helical" evidence="10">
    <location>
        <begin position="107"/>
        <end position="128"/>
    </location>
</feature>
<dbReference type="Pfam" id="PF02537">
    <property type="entry name" value="CRCB"/>
    <property type="match status" value="1"/>
</dbReference>